<reference evidence="1 2" key="1">
    <citation type="journal article" date="2013" name="Proc. Natl. Acad. Sci. U.S.A.">
        <title>Twelve previously unknown phage genera are ubiquitous in global oceans.</title>
        <authorList>
            <person name="Holmfeldt K."/>
            <person name="Solonenko N."/>
            <person name="Shah M."/>
            <person name="Corrier K."/>
            <person name="Riemann L."/>
            <person name="Verberkmoes N.C."/>
            <person name="Sullivan M.B."/>
        </authorList>
    </citation>
    <scope>NUCLEOTIDE SEQUENCE [LARGE SCALE GENOMIC DNA]</scope>
    <source>
        <strain evidence="1">Phi14:2</strain>
    </source>
</reference>
<evidence type="ECO:0000313" key="1">
    <source>
        <dbReference type="EMBL" id="AGO48972.1"/>
    </source>
</evidence>
<name>S0A3G7_9CAUD</name>
<organism evidence="1 2">
    <name type="scientific">Cellulophaga phage phi14:2</name>
    <dbReference type="NCBI Taxonomy" id="1327990"/>
    <lineage>
        <taxon>Viruses</taxon>
        <taxon>Duplodnaviria</taxon>
        <taxon>Heunggongvirae</taxon>
        <taxon>Uroviricota</taxon>
        <taxon>Caudoviricetes</taxon>
        <taxon>Crassvirales</taxon>
        <taxon>Steigviridae</taxon>
        <taxon>Asinivirinae</taxon>
        <taxon>Akihdevirus</taxon>
        <taxon>Akihdevirus balticus</taxon>
    </lineage>
</organism>
<dbReference type="KEGG" id="vg:16797440"/>
<accession>S0A3G7</accession>
<sequence length="348" mass="39152">MNKHNKSIVYSTSKSIDKAKVTGSLNLKNISFYQTFVKLLEYFKNISKESIKYSIIEKSLNQLISISSDICGINSVLPKGSYVIDSNGNTIVTNDDINIPTYDVTVSNLVTDDIINEQILYNSTETADFYKFNLADFLSIYNDNSDQDFKNIIIYRDDLDGGVIRRLYDIPNKYGDLYTEKPNSYISILKDDIANWSYYNTSTTDFSHNIKFYIVDVQPIGYISSNTAYITVDRSGSINQPATIGDITIVRPNRSITVLTLAMFTSQLAPPYNDPENDLIDAIRIDEISTANLGLYKLNGTLVTEGTIITREQLINEEFTHEGGNVDTVYGDSINFSARDEGSKIWVS</sequence>
<dbReference type="GeneID" id="16797440"/>
<dbReference type="EMBL" id="KC821624">
    <property type="protein sequence ID" value="AGO48972.1"/>
    <property type="molecule type" value="Genomic_DNA"/>
</dbReference>
<evidence type="ECO:0000313" key="2">
    <source>
        <dbReference type="Proteomes" id="UP000014725"/>
    </source>
</evidence>
<gene>
    <name evidence="1" type="ORF">Phi14:2_gp094</name>
</gene>
<keyword evidence="2" id="KW-1185">Reference proteome</keyword>
<dbReference type="Proteomes" id="UP000014725">
    <property type="component" value="Segment"/>
</dbReference>
<reference evidence="2" key="2">
    <citation type="submission" date="2013-03" db="EMBL/GenBank/DDBJ databases">
        <title>The Cellulophaga phages: a novel, diverse, and globally ubiquitous model system.</title>
        <authorList>
            <person name="Holmfeldt K."/>
            <person name="Solonenko N."/>
            <person name="Shah M."/>
            <person name="Corrier K."/>
            <person name="Riemann L."/>
            <person name="VerBerkmoes N.C."/>
            <person name="Sullivan M.B."/>
        </authorList>
    </citation>
    <scope>NUCLEOTIDE SEQUENCE [LARGE SCALE GENOMIC DNA]</scope>
</reference>
<protein>
    <submittedName>
        <fullName evidence="1">Structural protein</fullName>
    </submittedName>
</protein>
<proteinExistence type="predicted"/>